<evidence type="ECO:0000313" key="2">
    <source>
        <dbReference type="Proteomes" id="UP000070544"/>
    </source>
</evidence>
<gene>
    <name evidence="1" type="ORF">M427DRAFT_50242</name>
</gene>
<accession>A0A138ZWK0</accession>
<evidence type="ECO:0000313" key="1">
    <source>
        <dbReference type="EMBL" id="KXS08876.1"/>
    </source>
</evidence>
<dbReference type="Proteomes" id="UP000070544">
    <property type="component" value="Unassembled WGS sequence"/>
</dbReference>
<protein>
    <submittedName>
        <fullName evidence="1">Uncharacterized protein</fullName>
    </submittedName>
</protein>
<dbReference type="EMBL" id="KQ965935">
    <property type="protein sequence ID" value="KXS08876.1"/>
    <property type="molecule type" value="Genomic_DNA"/>
</dbReference>
<proteinExistence type="predicted"/>
<organism evidence="1 2">
    <name type="scientific">Gonapodya prolifera (strain JEL478)</name>
    <name type="common">Monoblepharis prolifera</name>
    <dbReference type="NCBI Taxonomy" id="1344416"/>
    <lineage>
        <taxon>Eukaryota</taxon>
        <taxon>Fungi</taxon>
        <taxon>Fungi incertae sedis</taxon>
        <taxon>Chytridiomycota</taxon>
        <taxon>Chytridiomycota incertae sedis</taxon>
        <taxon>Monoblepharidomycetes</taxon>
        <taxon>Monoblepharidales</taxon>
        <taxon>Gonapodyaceae</taxon>
        <taxon>Gonapodya</taxon>
    </lineage>
</organism>
<sequence length="590" mass="69680">MSLHLDSHTLDRLQMIGCETAILLEDEQIRYHISDYILGVNDLFDVQRYPTLYSEKIGIWNEIFLGKPERIGAMFGHRNLAYKERSLPAFVVHMHQEGYICESSNFTFSTLMENLINGFKSDCHYVWTDTYVKIAEDVNLLLHLVADEGLDFLSEENYEKFFQLYDKTQRWYKDEDESFEYHISVNIQSKYNPSRPIDRLLEQRVDNEVKLTGMDLKDSEDLEELRLCKLKMSEIAVGDIITSDETRMIFKPCFIEYMKIYALYRDSSWRYPDVDFYIEHGQDVLTTFCIILNQYHSIVKKKTLKDMVDYYHYDAKVFRMLDRQYLNNKRSFESLEQELQYQLDIAGEYLFHPIYGSSNIITLGFIARNMLNHQYRDLTLKTHQQNPKIDYSHPRNQSRSSVARGKFRQLIESLEELNTIIPTKSYSDESILERYKQTINNEGNLFHTKWVKISGEGTEDYDVLMAAYDKLFETALMYTVFCLVRHLLMQGYTYDNGVFHISLDGIQEHDRNSLNFEDIIIKEHMFTLYVTWLKRSHREEKVVFETHSRESPLFEMKVNAKIGDIGDDLQGGDFEMQIFTTGGSQMPLLL</sequence>
<name>A0A138ZWK0_GONPJ</name>
<dbReference type="AlphaFoldDB" id="A0A138ZWK0"/>
<reference evidence="1 2" key="1">
    <citation type="journal article" date="2015" name="Genome Biol. Evol.">
        <title>Phylogenomic analyses indicate that early fungi evolved digesting cell walls of algal ancestors of land plants.</title>
        <authorList>
            <person name="Chang Y."/>
            <person name="Wang S."/>
            <person name="Sekimoto S."/>
            <person name="Aerts A.L."/>
            <person name="Choi C."/>
            <person name="Clum A."/>
            <person name="LaButti K.M."/>
            <person name="Lindquist E.A."/>
            <person name="Yee Ngan C."/>
            <person name="Ohm R.A."/>
            <person name="Salamov A.A."/>
            <person name="Grigoriev I.V."/>
            <person name="Spatafora J.W."/>
            <person name="Berbee M.L."/>
        </authorList>
    </citation>
    <scope>NUCLEOTIDE SEQUENCE [LARGE SCALE GENOMIC DNA]</scope>
    <source>
        <strain evidence="1 2">JEL478</strain>
    </source>
</reference>
<keyword evidence="2" id="KW-1185">Reference proteome</keyword>